<dbReference type="Proteomes" id="UP000002730">
    <property type="component" value="Chromosome"/>
</dbReference>
<feature type="compositionally biased region" description="Basic and acidic residues" evidence="1">
    <location>
        <begin position="61"/>
        <end position="84"/>
    </location>
</feature>
<feature type="compositionally biased region" description="Low complexity" evidence="1">
    <location>
        <begin position="162"/>
        <end position="171"/>
    </location>
</feature>
<keyword evidence="5" id="KW-1185">Reference proteome</keyword>
<dbReference type="NCBIfam" id="TIGR00426">
    <property type="entry name" value="competence protein ComEA helix-hairpin-helix repeat region"/>
    <property type="match status" value="1"/>
</dbReference>
<dbReference type="PANTHER" id="PTHR21180">
    <property type="entry name" value="ENDONUCLEASE/EXONUCLEASE/PHOSPHATASE FAMILY DOMAIN-CONTAINING PROTEIN 1"/>
    <property type="match status" value="1"/>
</dbReference>
<dbReference type="OrthoDB" id="9790239at2"/>
<dbReference type="InterPro" id="IPR010994">
    <property type="entry name" value="RuvA_2-like"/>
</dbReference>
<evidence type="ECO:0000259" key="3">
    <source>
        <dbReference type="SMART" id="SM00278"/>
    </source>
</evidence>
<dbReference type="InterPro" id="IPR003583">
    <property type="entry name" value="Hlx-hairpin-Hlx_DNA-bd_motif"/>
</dbReference>
<dbReference type="Gene3D" id="3.10.20.600">
    <property type="match status" value="1"/>
</dbReference>
<dbReference type="Pfam" id="PF10531">
    <property type="entry name" value="SLBB"/>
    <property type="match status" value="1"/>
</dbReference>
<feature type="domain" description="Helix-hairpin-helix DNA-binding motif class 1" evidence="3">
    <location>
        <begin position="226"/>
        <end position="245"/>
    </location>
</feature>
<dbReference type="GO" id="GO:0006281">
    <property type="term" value="P:DNA repair"/>
    <property type="evidence" value="ECO:0007669"/>
    <property type="project" value="InterPro"/>
</dbReference>
<dbReference type="InterPro" id="IPR051675">
    <property type="entry name" value="Endo/Exo/Phosphatase_dom_1"/>
</dbReference>
<dbReference type="SMART" id="SM00278">
    <property type="entry name" value="HhH1"/>
    <property type="match status" value="2"/>
</dbReference>
<dbReference type="SUPFAM" id="SSF142984">
    <property type="entry name" value="Nqo1 middle domain-like"/>
    <property type="match status" value="1"/>
</dbReference>
<proteinExistence type="predicted"/>
<dbReference type="AlphaFoldDB" id="D9SW08"/>
<dbReference type="GO" id="GO:0015628">
    <property type="term" value="P:protein secretion by the type II secretion system"/>
    <property type="evidence" value="ECO:0007669"/>
    <property type="project" value="TreeGrafter"/>
</dbReference>
<feature type="transmembrane region" description="Helical" evidence="2">
    <location>
        <begin position="7"/>
        <end position="25"/>
    </location>
</feature>
<evidence type="ECO:0000256" key="1">
    <source>
        <dbReference type="SAM" id="MobiDB-lite"/>
    </source>
</evidence>
<dbReference type="RefSeq" id="WP_010075985.1">
    <property type="nucleotide sequence ID" value="NC_014393.1"/>
</dbReference>
<evidence type="ECO:0000313" key="4">
    <source>
        <dbReference type="EMBL" id="ADL51152.1"/>
    </source>
</evidence>
<dbReference type="Pfam" id="PF12836">
    <property type="entry name" value="HHH_3"/>
    <property type="match status" value="1"/>
</dbReference>
<keyword evidence="2" id="KW-1133">Transmembrane helix</keyword>
<sequence length="249" mass="27549">MDKNKKLIGSITVVILLVIMMAVGYKLSQPKVITDKDMEVMIDTSEDSSFQKESLNVENQQENKQENKRENTEESQSKVDDSKKQGSSKIVVQVQGEVKNPGIYDLDEGSRIRDLIEAAGGLTENADKTINQALKLKDEDSVVVYKVGDHIENAVAVNNIISSNNSAGSNNKKGDDKGTSTEKTDVKVDINTATKEQLMSLKGIGETYSEKIIEYREKNGPFKTIEELKNVSGIGEKTFEKIKDSIEVK</sequence>
<dbReference type="EMBL" id="CP002160">
    <property type="protein sequence ID" value="ADL51152.1"/>
    <property type="molecule type" value="Genomic_DNA"/>
</dbReference>
<feature type="region of interest" description="Disordered" evidence="1">
    <location>
        <begin position="45"/>
        <end position="90"/>
    </location>
</feature>
<feature type="domain" description="Helix-hairpin-helix DNA-binding motif class 1" evidence="3">
    <location>
        <begin position="196"/>
        <end position="215"/>
    </location>
</feature>
<dbReference type="STRING" id="573061.Clocel_1399"/>
<keyword evidence="2" id="KW-0812">Transmembrane</keyword>
<protein>
    <submittedName>
        <fullName evidence="4">Competence protein ComEA helix-hairpin-helix repeat protein</fullName>
    </submittedName>
</protein>
<dbReference type="PANTHER" id="PTHR21180:SF32">
    <property type="entry name" value="ENDONUCLEASE_EXONUCLEASE_PHOSPHATASE FAMILY DOMAIN-CONTAINING PROTEIN 1"/>
    <property type="match status" value="1"/>
</dbReference>
<evidence type="ECO:0000256" key="2">
    <source>
        <dbReference type="SAM" id="Phobius"/>
    </source>
</evidence>
<dbReference type="Gene3D" id="1.10.150.320">
    <property type="entry name" value="Photosystem II 12 kDa extrinsic protein"/>
    <property type="match status" value="1"/>
</dbReference>
<dbReference type="SUPFAM" id="SSF47781">
    <property type="entry name" value="RuvA domain 2-like"/>
    <property type="match status" value="1"/>
</dbReference>
<feature type="region of interest" description="Disordered" evidence="1">
    <location>
        <begin position="162"/>
        <end position="182"/>
    </location>
</feature>
<dbReference type="eggNOG" id="COG1555">
    <property type="taxonomic scope" value="Bacteria"/>
</dbReference>
<dbReference type="GO" id="GO:0003677">
    <property type="term" value="F:DNA binding"/>
    <property type="evidence" value="ECO:0007669"/>
    <property type="project" value="InterPro"/>
</dbReference>
<dbReference type="HOGENOM" id="CLU_052011_1_2_9"/>
<dbReference type="InterPro" id="IPR004509">
    <property type="entry name" value="Competence_ComEA_HhH"/>
</dbReference>
<reference evidence="4 5" key="1">
    <citation type="submission" date="2010-08" db="EMBL/GenBank/DDBJ databases">
        <title>Complete sequence of Clostridium cellulovorans 743B.</title>
        <authorList>
            <consortium name="US DOE Joint Genome Institute"/>
            <person name="Lucas S."/>
            <person name="Copeland A."/>
            <person name="Lapidus A."/>
            <person name="Cheng J.-F."/>
            <person name="Bruce D."/>
            <person name="Goodwin L."/>
            <person name="Pitluck S."/>
            <person name="Chertkov O."/>
            <person name="Detter J.C."/>
            <person name="Han C."/>
            <person name="Tapia R."/>
            <person name="Land M."/>
            <person name="Hauser L."/>
            <person name="Chang Y.-J."/>
            <person name="Jeffries C."/>
            <person name="Kyrpides N."/>
            <person name="Ivanova N."/>
            <person name="Mikhailova N."/>
            <person name="Hemme C.L."/>
            <person name="Woyke T."/>
        </authorList>
    </citation>
    <scope>NUCLEOTIDE SEQUENCE [LARGE SCALE GENOMIC DNA]</scope>
    <source>
        <strain evidence="5">ATCC 35296 / DSM 3052 / OCM 3 / 743B</strain>
    </source>
</reference>
<dbReference type="KEGG" id="ccb:Clocel_1399"/>
<organism evidence="4 5">
    <name type="scientific">Clostridium cellulovorans (strain ATCC 35296 / DSM 3052 / OCM 3 / 743B)</name>
    <dbReference type="NCBI Taxonomy" id="573061"/>
    <lineage>
        <taxon>Bacteria</taxon>
        <taxon>Bacillati</taxon>
        <taxon>Bacillota</taxon>
        <taxon>Clostridia</taxon>
        <taxon>Eubacteriales</taxon>
        <taxon>Clostridiaceae</taxon>
        <taxon>Clostridium</taxon>
    </lineage>
</organism>
<name>D9SW08_CLOC7</name>
<evidence type="ECO:0000313" key="5">
    <source>
        <dbReference type="Proteomes" id="UP000002730"/>
    </source>
</evidence>
<dbReference type="GO" id="GO:0015627">
    <property type="term" value="C:type II protein secretion system complex"/>
    <property type="evidence" value="ECO:0007669"/>
    <property type="project" value="TreeGrafter"/>
</dbReference>
<accession>D9SW08</accession>
<dbReference type="InterPro" id="IPR019554">
    <property type="entry name" value="Soluble_ligand-bd"/>
</dbReference>
<gene>
    <name evidence="4" type="ordered locus">Clocel_1399</name>
</gene>
<keyword evidence="2" id="KW-0472">Membrane</keyword>
<feature type="compositionally biased region" description="Basic and acidic residues" evidence="1">
    <location>
        <begin position="172"/>
        <end position="182"/>
    </location>
</feature>